<dbReference type="RefSeq" id="XP_009547636.1">
    <property type="nucleotide sequence ID" value="XM_009549341.1"/>
</dbReference>
<dbReference type="HOGENOM" id="CLU_2146191_0_0_1"/>
<evidence type="ECO:0000256" key="1">
    <source>
        <dbReference type="SAM" id="MobiDB-lite"/>
    </source>
</evidence>
<protein>
    <submittedName>
        <fullName evidence="2">Uncharacterized protein</fullName>
    </submittedName>
</protein>
<dbReference type="GeneID" id="20676254"/>
<gene>
    <name evidence="2" type="ORF">HETIRDRAFT_452405</name>
</gene>
<accession>W4K562</accession>
<feature type="compositionally biased region" description="Basic and acidic residues" evidence="1">
    <location>
        <begin position="90"/>
        <end position="105"/>
    </location>
</feature>
<keyword evidence="3" id="KW-1185">Reference proteome</keyword>
<name>W4K562_HETIT</name>
<dbReference type="InParanoid" id="W4K562"/>
<evidence type="ECO:0000313" key="3">
    <source>
        <dbReference type="Proteomes" id="UP000030671"/>
    </source>
</evidence>
<proteinExistence type="predicted"/>
<dbReference type="Proteomes" id="UP000030671">
    <property type="component" value="Unassembled WGS sequence"/>
</dbReference>
<sequence length="112" mass="13067">MREIDESVHYSRDQESITVPVMVISLIKRDGRRSLGHHAPQIFFKANARRGFTTPATIKGTRIAGRDDRVSADAWWWWWWRRAGTRERGEINDYGEEREREKADGVGRLGAR</sequence>
<dbReference type="KEGG" id="hir:HETIRDRAFT_452405"/>
<evidence type="ECO:0000313" key="2">
    <source>
        <dbReference type="EMBL" id="ETW80947.1"/>
    </source>
</evidence>
<reference evidence="2 3" key="1">
    <citation type="journal article" date="2012" name="New Phytol.">
        <title>Insight into trade-off between wood decay and parasitism from the genome of a fungal forest pathogen.</title>
        <authorList>
            <person name="Olson A."/>
            <person name="Aerts A."/>
            <person name="Asiegbu F."/>
            <person name="Belbahri L."/>
            <person name="Bouzid O."/>
            <person name="Broberg A."/>
            <person name="Canback B."/>
            <person name="Coutinho P.M."/>
            <person name="Cullen D."/>
            <person name="Dalman K."/>
            <person name="Deflorio G."/>
            <person name="van Diepen L.T."/>
            <person name="Dunand C."/>
            <person name="Duplessis S."/>
            <person name="Durling M."/>
            <person name="Gonthier P."/>
            <person name="Grimwood J."/>
            <person name="Fossdal C.G."/>
            <person name="Hansson D."/>
            <person name="Henrissat B."/>
            <person name="Hietala A."/>
            <person name="Himmelstrand K."/>
            <person name="Hoffmeister D."/>
            <person name="Hogberg N."/>
            <person name="James T.Y."/>
            <person name="Karlsson M."/>
            <person name="Kohler A."/>
            <person name="Kues U."/>
            <person name="Lee Y.H."/>
            <person name="Lin Y.C."/>
            <person name="Lind M."/>
            <person name="Lindquist E."/>
            <person name="Lombard V."/>
            <person name="Lucas S."/>
            <person name="Lunden K."/>
            <person name="Morin E."/>
            <person name="Murat C."/>
            <person name="Park J."/>
            <person name="Raffaello T."/>
            <person name="Rouze P."/>
            <person name="Salamov A."/>
            <person name="Schmutz J."/>
            <person name="Solheim H."/>
            <person name="Stahlberg J."/>
            <person name="Velez H."/>
            <person name="de Vries R.P."/>
            <person name="Wiebenga A."/>
            <person name="Woodward S."/>
            <person name="Yakovlev I."/>
            <person name="Garbelotto M."/>
            <person name="Martin F."/>
            <person name="Grigoriev I.V."/>
            <person name="Stenlid J."/>
        </authorList>
    </citation>
    <scope>NUCLEOTIDE SEQUENCE [LARGE SCALE GENOMIC DNA]</scope>
    <source>
        <strain evidence="2 3">TC 32-1</strain>
    </source>
</reference>
<organism evidence="2 3">
    <name type="scientific">Heterobasidion irregulare (strain TC 32-1)</name>
    <dbReference type="NCBI Taxonomy" id="747525"/>
    <lineage>
        <taxon>Eukaryota</taxon>
        <taxon>Fungi</taxon>
        <taxon>Dikarya</taxon>
        <taxon>Basidiomycota</taxon>
        <taxon>Agaricomycotina</taxon>
        <taxon>Agaricomycetes</taxon>
        <taxon>Russulales</taxon>
        <taxon>Bondarzewiaceae</taxon>
        <taxon>Heterobasidion</taxon>
        <taxon>Heterobasidion annosum species complex</taxon>
    </lineage>
</organism>
<feature type="region of interest" description="Disordered" evidence="1">
    <location>
        <begin position="90"/>
        <end position="112"/>
    </location>
</feature>
<dbReference type="AlphaFoldDB" id="W4K562"/>
<dbReference type="EMBL" id="KI925459">
    <property type="protein sequence ID" value="ETW80947.1"/>
    <property type="molecule type" value="Genomic_DNA"/>
</dbReference>